<evidence type="ECO:0000256" key="2">
    <source>
        <dbReference type="SAM" id="SignalP"/>
    </source>
</evidence>
<name>A0ABY7HC51_9BACT</name>
<dbReference type="Gene3D" id="2.60.120.260">
    <property type="entry name" value="Galactose-binding domain-like"/>
    <property type="match status" value="1"/>
</dbReference>
<organism evidence="3 4">
    <name type="scientific">Nannocystis punicea</name>
    <dbReference type="NCBI Taxonomy" id="2995304"/>
    <lineage>
        <taxon>Bacteria</taxon>
        <taxon>Pseudomonadati</taxon>
        <taxon>Myxococcota</taxon>
        <taxon>Polyangia</taxon>
        <taxon>Nannocystales</taxon>
        <taxon>Nannocystaceae</taxon>
        <taxon>Nannocystis</taxon>
    </lineage>
</organism>
<accession>A0ABY7HC51</accession>
<evidence type="ECO:0000256" key="1">
    <source>
        <dbReference type="SAM" id="MobiDB-lite"/>
    </source>
</evidence>
<evidence type="ECO:0008006" key="5">
    <source>
        <dbReference type="Google" id="ProtNLM"/>
    </source>
</evidence>
<feature type="chain" id="PRO_5047509453" description="CBM-cenC domain-containing protein" evidence="2">
    <location>
        <begin position="22"/>
        <end position="230"/>
    </location>
</feature>
<sequence>MGGTIVSPRMLCTLSAVSAVACPVNTSDLSGGPVSTSGTDESMGQTELSDGPADDTTSPPASDESQLVYGDAPAAGWRVKIDGADVDLFSREEVHAGTAAIAVTFTGEWGSVRFDATPPLAAEAYTAVEFWIHGGSAGGQEIEFAVVARIGVAELWGASTERRITAQPNVWRRERVELSSLGSPVNVGILAWLSTSGGEQPIFYLDDVTLIGRPPEDASATAGHALPLGP</sequence>
<reference evidence="3" key="1">
    <citation type="submission" date="2022-11" db="EMBL/GenBank/DDBJ databases">
        <title>Minimal conservation of predation-associated metabolite biosynthetic gene clusters underscores biosynthetic potential of Myxococcota including descriptions for ten novel species: Archangium lansinium sp. nov., Myxococcus landrumus sp. nov., Nannocystis bai.</title>
        <authorList>
            <person name="Ahearne A."/>
            <person name="Stevens C."/>
            <person name="Dowd S."/>
        </authorList>
    </citation>
    <scope>NUCLEOTIDE SEQUENCE</scope>
    <source>
        <strain evidence="3">Fl3</strain>
    </source>
</reference>
<feature type="compositionally biased region" description="Polar residues" evidence="1">
    <location>
        <begin position="27"/>
        <end position="48"/>
    </location>
</feature>
<proteinExistence type="predicted"/>
<dbReference type="RefSeq" id="WP_269038946.1">
    <property type="nucleotide sequence ID" value="NZ_CP114040.1"/>
</dbReference>
<evidence type="ECO:0000313" key="4">
    <source>
        <dbReference type="Proteomes" id="UP001164459"/>
    </source>
</evidence>
<feature type="region of interest" description="Disordered" evidence="1">
    <location>
        <begin position="27"/>
        <end position="67"/>
    </location>
</feature>
<feature type="compositionally biased region" description="Polar residues" evidence="1">
    <location>
        <begin position="55"/>
        <end position="65"/>
    </location>
</feature>
<gene>
    <name evidence="3" type="ORF">O0S08_10510</name>
</gene>
<protein>
    <recommendedName>
        <fullName evidence="5">CBM-cenC domain-containing protein</fullName>
    </recommendedName>
</protein>
<keyword evidence="4" id="KW-1185">Reference proteome</keyword>
<keyword evidence="2" id="KW-0732">Signal</keyword>
<evidence type="ECO:0000313" key="3">
    <source>
        <dbReference type="EMBL" id="WAS96579.1"/>
    </source>
</evidence>
<feature type="signal peptide" evidence="2">
    <location>
        <begin position="1"/>
        <end position="21"/>
    </location>
</feature>
<dbReference type="Proteomes" id="UP001164459">
    <property type="component" value="Chromosome"/>
</dbReference>
<dbReference type="EMBL" id="CP114040">
    <property type="protein sequence ID" value="WAS96579.1"/>
    <property type="molecule type" value="Genomic_DNA"/>
</dbReference>